<dbReference type="EMBL" id="DXHV01000046">
    <property type="protein sequence ID" value="HIW00398.1"/>
    <property type="molecule type" value="Genomic_DNA"/>
</dbReference>
<accession>A0A9D1PW43</accession>
<reference evidence="1" key="1">
    <citation type="journal article" date="2021" name="PeerJ">
        <title>Extensive microbial diversity within the chicken gut microbiome revealed by metagenomics and culture.</title>
        <authorList>
            <person name="Gilroy R."/>
            <person name="Ravi A."/>
            <person name="Getino M."/>
            <person name="Pursley I."/>
            <person name="Horton D.L."/>
            <person name="Alikhan N.F."/>
            <person name="Baker D."/>
            <person name="Gharbi K."/>
            <person name="Hall N."/>
            <person name="Watson M."/>
            <person name="Adriaenssens E.M."/>
            <person name="Foster-Nyarko E."/>
            <person name="Jarju S."/>
            <person name="Secka A."/>
            <person name="Antonio M."/>
            <person name="Oren A."/>
            <person name="Chaudhuri R.R."/>
            <person name="La Ragione R."/>
            <person name="Hildebrand F."/>
            <person name="Pallen M.J."/>
        </authorList>
    </citation>
    <scope>NUCLEOTIDE SEQUENCE</scope>
    <source>
        <strain evidence="1">ChiHecec2B26-446</strain>
    </source>
</reference>
<organism evidence="1 2">
    <name type="scientific">Candidatus Desulfovibrio intestinipullorum</name>
    <dbReference type="NCBI Taxonomy" id="2838536"/>
    <lineage>
        <taxon>Bacteria</taxon>
        <taxon>Pseudomonadati</taxon>
        <taxon>Thermodesulfobacteriota</taxon>
        <taxon>Desulfovibrionia</taxon>
        <taxon>Desulfovibrionales</taxon>
        <taxon>Desulfovibrionaceae</taxon>
        <taxon>Desulfovibrio</taxon>
    </lineage>
</organism>
<evidence type="ECO:0000313" key="1">
    <source>
        <dbReference type="EMBL" id="HIW00398.1"/>
    </source>
</evidence>
<comment type="caution">
    <text evidence="1">The sequence shown here is derived from an EMBL/GenBank/DDBJ whole genome shotgun (WGS) entry which is preliminary data.</text>
</comment>
<dbReference type="Proteomes" id="UP000886752">
    <property type="component" value="Unassembled WGS sequence"/>
</dbReference>
<evidence type="ECO:0000313" key="2">
    <source>
        <dbReference type="Proteomes" id="UP000886752"/>
    </source>
</evidence>
<proteinExistence type="predicted"/>
<reference evidence="1" key="2">
    <citation type="submission" date="2021-04" db="EMBL/GenBank/DDBJ databases">
        <authorList>
            <person name="Gilroy R."/>
        </authorList>
    </citation>
    <scope>NUCLEOTIDE SEQUENCE</scope>
    <source>
        <strain evidence="1">ChiHecec2B26-446</strain>
    </source>
</reference>
<name>A0A9D1PW43_9BACT</name>
<gene>
    <name evidence="1" type="ORF">H9894_04340</name>
</gene>
<sequence length="138" mass="15300">MNIVNLEPLCASYGMILVEEGAVAASTKATDRENVITKALGVLVEKGIYAMTIFLMTSNCPDYSKHVLRKLAALLADDKIRLLPQNWQKGTGDLLPLLEGMRTITEELPRLLLARKVLEETLTFARYHCKALSRLQGA</sequence>
<protein>
    <submittedName>
        <fullName evidence="1">Uncharacterized protein</fullName>
    </submittedName>
</protein>
<dbReference type="AlphaFoldDB" id="A0A9D1PW43"/>